<dbReference type="Proteomes" id="UP001353858">
    <property type="component" value="Unassembled WGS sequence"/>
</dbReference>
<comment type="caution">
    <text evidence="2">The sequence shown here is derived from an EMBL/GenBank/DDBJ whole genome shotgun (WGS) entry which is preliminary data.</text>
</comment>
<dbReference type="EMBL" id="JARPUR010000001">
    <property type="protein sequence ID" value="KAK4883791.1"/>
    <property type="molecule type" value="Genomic_DNA"/>
</dbReference>
<keyword evidence="3" id="KW-1185">Reference proteome</keyword>
<evidence type="ECO:0000256" key="1">
    <source>
        <dbReference type="SAM" id="MobiDB-lite"/>
    </source>
</evidence>
<dbReference type="AlphaFoldDB" id="A0AAN7PLS8"/>
<evidence type="ECO:0000313" key="2">
    <source>
        <dbReference type="EMBL" id="KAK4883791.1"/>
    </source>
</evidence>
<reference evidence="3" key="1">
    <citation type="submission" date="2023-01" db="EMBL/GenBank/DDBJ databases">
        <title>Key to firefly adult light organ development and bioluminescence: homeobox transcription factors regulate luciferase expression and transportation to peroxisome.</title>
        <authorList>
            <person name="Fu X."/>
        </authorList>
    </citation>
    <scope>NUCLEOTIDE SEQUENCE [LARGE SCALE GENOMIC DNA]</scope>
</reference>
<feature type="compositionally biased region" description="Basic and acidic residues" evidence="1">
    <location>
        <begin position="18"/>
        <end position="28"/>
    </location>
</feature>
<protein>
    <submittedName>
        <fullName evidence="2">Uncharacterized protein</fullName>
    </submittedName>
</protein>
<feature type="region of interest" description="Disordered" evidence="1">
    <location>
        <begin position="1"/>
        <end position="100"/>
    </location>
</feature>
<feature type="region of interest" description="Disordered" evidence="1">
    <location>
        <begin position="306"/>
        <end position="336"/>
    </location>
</feature>
<feature type="compositionally biased region" description="Acidic residues" evidence="1">
    <location>
        <begin position="202"/>
        <end position="212"/>
    </location>
</feature>
<gene>
    <name evidence="2" type="ORF">RN001_000062</name>
</gene>
<accession>A0AAN7PLS8</accession>
<name>A0AAN7PLS8_9COLE</name>
<feature type="region of interest" description="Disordered" evidence="1">
    <location>
        <begin position="184"/>
        <end position="218"/>
    </location>
</feature>
<feature type="compositionally biased region" description="Low complexity" evidence="1">
    <location>
        <begin position="30"/>
        <end position="45"/>
    </location>
</feature>
<proteinExistence type="predicted"/>
<organism evidence="2 3">
    <name type="scientific">Aquatica leii</name>
    <dbReference type="NCBI Taxonomy" id="1421715"/>
    <lineage>
        <taxon>Eukaryota</taxon>
        <taxon>Metazoa</taxon>
        <taxon>Ecdysozoa</taxon>
        <taxon>Arthropoda</taxon>
        <taxon>Hexapoda</taxon>
        <taxon>Insecta</taxon>
        <taxon>Pterygota</taxon>
        <taxon>Neoptera</taxon>
        <taxon>Endopterygota</taxon>
        <taxon>Coleoptera</taxon>
        <taxon>Polyphaga</taxon>
        <taxon>Elateriformia</taxon>
        <taxon>Elateroidea</taxon>
        <taxon>Lampyridae</taxon>
        <taxon>Luciolinae</taxon>
        <taxon>Aquatica</taxon>
    </lineage>
</organism>
<evidence type="ECO:0000313" key="3">
    <source>
        <dbReference type="Proteomes" id="UP001353858"/>
    </source>
</evidence>
<sequence>MNRSFQKESGVAGRKRRSLEAKEKEKSSKVFKTFFQKSSTSTTSSDNPKNSASARPQELEDTGSSSSKNELVAASIDGDAENFSDNSKIPAISEETEVGPEFDKEMKIDDVEDKDLISENVQIIKCPIPKIIEEHDIGFLMFSEETGKAIITDPLRIEMIEHGFKHFQNIEVQEALEMILADDEEEFESDLSIAPPEPSLVSDEDSGDEDSGGDFNNFNRNQLLADAELRSRVLTDRLPNTVQEALEMILADDEEEFESDLFIAPPEPFLVSDEDSGDEDSGGDFNNFNRNQLLADAELKPQVLTDCLPDTGSERSDCISKGGKKRDENDAKSNSRSKGVFRCYDKQSSRECARRCTKSTRELGIIVEDLSACYTAIPLIKTPEDEEDVLIDDRMIDTSNGNSIDANQLQNFTSLPIEETDDNDLIDTNSDMRKDLSDISSAGIIDDLIMRSYDNKIADEIIEESPYVRVIVDNKSKEMSQNLTNESQPPEEFDVDQNALACDRKKSFQQLYQEIRERLQKASRKNKR</sequence>